<accession>A0A2G1W7H6</accession>
<evidence type="ECO:0000313" key="2">
    <source>
        <dbReference type="Proteomes" id="UP000225740"/>
    </source>
</evidence>
<evidence type="ECO:0000313" key="1">
    <source>
        <dbReference type="EMBL" id="PHQ34780.1"/>
    </source>
</evidence>
<reference evidence="1 2" key="1">
    <citation type="submission" date="2017-06" db="EMBL/GenBank/DDBJ databases">
        <title>Description of Rhodopirellula bahusiensis sp. nov.</title>
        <authorList>
            <person name="Kizina J."/>
            <person name="Harder J."/>
        </authorList>
    </citation>
    <scope>NUCLEOTIDE SEQUENCE [LARGE SCALE GENOMIC DNA]</scope>
    <source>
        <strain evidence="1 2">SWK21</strain>
    </source>
</reference>
<comment type="caution">
    <text evidence="1">The sequence shown here is derived from an EMBL/GenBank/DDBJ whole genome shotgun (WGS) entry which is preliminary data.</text>
</comment>
<sequence length="420" mass="48062">MSAIGWVDFSSEHRDKVKSVIDLLSTPGVIDELGIGVVRDSFSDSLFPGVSTIQTRAKYFLTVPRIFKDYERLPAHKRRRRKLADYLNEHENLCMEAMVGNHQDDPQDGIIGESFANKQGEVQRKPSSAYWTGIRQFGLIKTNLSLQVFSRKFANPDQPLLDLVQGTDKTKGDDPDATEQANATINGPAYDEDWIENLTVHLSQEEASFLSRQIEARVPMCLLGQILLDSDVRKQFLDLPNDWNFTTLADEAPFLSQFPGDLQMIIAAARDFWQLMCGAHIRYNCLLQGRHGTSALREEFEGEWDEWKAELASFDWDRWDTGFLWELAKHHHRRVREHTIRFVESWIEGIRDDQPVATLDELVTRQERFNKKSRARLNPTAEESVGKWVGIADLNYRLSQARTIISDIHRGLTASEGDDA</sequence>
<dbReference type="GeneID" id="90609021"/>
<dbReference type="AlphaFoldDB" id="A0A2G1W7H6"/>
<protein>
    <submittedName>
        <fullName evidence="1">Uncharacterized protein</fullName>
    </submittedName>
</protein>
<dbReference type="Proteomes" id="UP000225740">
    <property type="component" value="Unassembled WGS sequence"/>
</dbReference>
<proteinExistence type="predicted"/>
<gene>
    <name evidence="1" type="ORF">CEE69_12955</name>
</gene>
<dbReference type="Pfam" id="PF19888">
    <property type="entry name" value="DUF6361"/>
    <property type="match status" value="1"/>
</dbReference>
<dbReference type="EMBL" id="NIZW01000009">
    <property type="protein sequence ID" value="PHQ34780.1"/>
    <property type="molecule type" value="Genomic_DNA"/>
</dbReference>
<dbReference type="InterPro" id="IPR045941">
    <property type="entry name" value="DUF6361"/>
</dbReference>
<keyword evidence="2" id="KW-1185">Reference proteome</keyword>
<organism evidence="1 2">
    <name type="scientific">Rhodopirellula bahusiensis</name>
    <dbReference type="NCBI Taxonomy" id="2014065"/>
    <lineage>
        <taxon>Bacteria</taxon>
        <taxon>Pseudomonadati</taxon>
        <taxon>Planctomycetota</taxon>
        <taxon>Planctomycetia</taxon>
        <taxon>Pirellulales</taxon>
        <taxon>Pirellulaceae</taxon>
        <taxon>Rhodopirellula</taxon>
    </lineage>
</organism>
<dbReference type="RefSeq" id="WP_099261084.1">
    <property type="nucleotide sequence ID" value="NZ_NIZW01000009.1"/>
</dbReference>
<name>A0A2G1W7H6_9BACT</name>